<evidence type="ECO:0000313" key="2">
    <source>
        <dbReference type="EMBL" id="KAA3676923.1"/>
    </source>
</evidence>
<feature type="compositionally biased region" description="Polar residues" evidence="1">
    <location>
        <begin position="103"/>
        <end position="118"/>
    </location>
</feature>
<gene>
    <name evidence="2" type="ORF">DEA37_0007212</name>
</gene>
<feature type="region of interest" description="Disordered" evidence="1">
    <location>
        <begin position="139"/>
        <end position="202"/>
    </location>
</feature>
<feature type="compositionally biased region" description="Basic and acidic residues" evidence="1">
    <location>
        <begin position="164"/>
        <end position="175"/>
    </location>
</feature>
<feature type="region of interest" description="Disordered" evidence="1">
    <location>
        <begin position="95"/>
        <end position="118"/>
    </location>
</feature>
<protein>
    <submittedName>
        <fullName evidence="2">Uncharacterized protein</fullName>
    </submittedName>
</protein>
<evidence type="ECO:0000313" key="3">
    <source>
        <dbReference type="Proteomes" id="UP000324629"/>
    </source>
</evidence>
<dbReference type="Proteomes" id="UP000324629">
    <property type="component" value="Unassembled WGS sequence"/>
</dbReference>
<dbReference type="AlphaFoldDB" id="A0A5J4NMX8"/>
<comment type="caution">
    <text evidence="2">The sequence shown here is derived from an EMBL/GenBank/DDBJ whole genome shotgun (WGS) entry which is preliminary data.</text>
</comment>
<organism evidence="2 3">
    <name type="scientific">Paragonimus westermani</name>
    <dbReference type="NCBI Taxonomy" id="34504"/>
    <lineage>
        <taxon>Eukaryota</taxon>
        <taxon>Metazoa</taxon>
        <taxon>Spiralia</taxon>
        <taxon>Lophotrochozoa</taxon>
        <taxon>Platyhelminthes</taxon>
        <taxon>Trematoda</taxon>
        <taxon>Digenea</taxon>
        <taxon>Plagiorchiida</taxon>
        <taxon>Troglotremata</taxon>
        <taxon>Troglotrematidae</taxon>
        <taxon>Paragonimus</taxon>
    </lineage>
</organism>
<proteinExistence type="predicted"/>
<sequence>MERKLQPITSSSEYRNRRLKSLQFMEERRLDIINKQLSKAQLRASRQLEFQRSQFQRSLSETNCLRSTTRDSSLTHASGVVREDDWRQRSRSIAKLHRDSQTRSKFTQGTSDTADDSTQVPYAHSWLRLRSLGTDWNEDNTAEFSVDSPPKDASPEPTQTELMEVDHESDNERITESGLHARGFSHKQDTSSPGSKSDGDGSKNIFDFKSYKAFSSDSSPVARQADKPRIVRDTKPLWLAALHKLRKERLNRQLTCSQCEEMAALVCGCSGKLALNHIYNHSTDQLISYLIFQFEYSCSDNHLDKTDYRLHQEVSEHVSLKATCGSLSVDEKITNSFTSAGNSRQHITWLTPPKCYVGATRTC</sequence>
<reference evidence="2 3" key="1">
    <citation type="journal article" date="2019" name="Gigascience">
        <title>Whole-genome sequence of the oriental lung fluke Paragonimus westermani.</title>
        <authorList>
            <person name="Oey H."/>
            <person name="Zakrzewski M."/>
            <person name="Narain K."/>
            <person name="Devi K.R."/>
            <person name="Agatsuma T."/>
            <person name="Nawaratna S."/>
            <person name="Gobert G.N."/>
            <person name="Jones M.K."/>
            <person name="Ragan M.A."/>
            <person name="McManus D.P."/>
            <person name="Krause L."/>
        </authorList>
    </citation>
    <scope>NUCLEOTIDE SEQUENCE [LARGE SCALE GENOMIC DNA]</scope>
    <source>
        <strain evidence="2 3">IND2009</strain>
    </source>
</reference>
<dbReference type="EMBL" id="QNGE01001746">
    <property type="protein sequence ID" value="KAA3676923.1"/>
    <property type="molecule type" value="Genomic_DNA"/>
</dbReference>
<keyword evidence="3" id="KW-1185">Reference proteome</keyword>
<name>A0A5J4NMX8_9TREM</name>
<accession>A0A5J4NMX8</accession>
<evidence type="ECO:0000256" key="1">
    <source>
        <dbReference type="SAM" id="MobiDB-lite"/>
    </source>
</evidence>